<dbReference type="Gene3D" id="1.10.510.10">
    <property type="entry name" value="Transferase(Phosphotransferase) domain 1"/>
    <property type="match status" value="1"/>
</dbReference>
<dbReference type="GO" id="GO:0004672">
    <property type="term" value="F:protein kinase activity"/>
    <property type="evidence" value="ECO:0007669"/>
    <property type="project" value="InterPro"/>
</dbReference>
<dbReference type="PROSITE" id="PS00107">
    <property type="entry name" value="PROTEIN_KINASE_ATP"/>
    <property type="match status" value="1"/>
</dbReference>
<dbReference type="PANTHER" id="PTHR46699:SF4">
    <property type="entry name" value="SERINE_THREONINE-PROTEIN KINASE STN7, CHLOROPLASTIC"/>
    <property type="match status" value="1"/>
</dbReference>
<dbReference type="SUPFAM" id="SSF56112">
    <property type="entry name" value="Protein kinase-like (PK-like)"/>
    <property type="match status" value="1"/>
</dbReference>
<dbReference type="InterPro" id="IPR036034">
    <property type="entry name" value="PDZ_sf"/>
</dbReference>
<dbReference type="SMART" id="SM00220">
    <property type="entry name" value="S_TKc"/>
    <property type="match status" value="1"/>
</dbReference>
<dbReference type="Pfam" id="PF00069">
    <property type="entry name" value="Pkinase"/>
    <property type="match status" value="1"/>
</dbReference>
<dbReference type="AlphaFoldDB" id="A0AAE0LHE6"/>
<dbReference type="PANTHER" id="PTHR46699">
    <property type="entry name" value="SERINE/THREONINE-PROTEIN KINASE STN8, CHLOROPLASTIC-RELATED"/>
    <property type="match status" value="1"/>
</dbReference>
<reference evidence="8 9" key="1">
    <citation type="journal article" date="2015" name="Genome Biol. Evol.">
        <title>Comparative Genomics of a Bacterivorous Green Alga Reveals Evolutionary Causalities and Consequences of Phago-Mixotrophic Mode of Nutrition.</title>
        <authorList>
            <person name="Burns J.A."/>
            <person name="Paasch A."/>
            <person name="Narechania A."/>
            <person name="Kim E."/>
        </authorList>
    </citation>
    <scope>NUCLEOTIDE SEQUENCE [LARGE SCALE GENOMIC DNA]</scope>
    <source>
        <strain evidence="8 9">PLY_AMNH</strain>
    </source>
</reference>
<dbReference type="InterPro" id="IPR017441">
    <property type="entry name" value="Protein_kinase_ATP_BS"/>
</dbReference>
<sequence length="534" mass="58929">MLAHCQGLGHCTRTPVSRETPNQRLRVARGLQQPKAFSAKQLHPLAFTGRSQVRKSGPYLRREVVLGSSRPWSVQASGSVQVELETEYIFVELPRPLGIVFAEKATKEVLVEELVEGGNAAASGQLQVGDILDSCGPHKDKLVKYEDVGFDGCLDVLGGYPESTSMVVCIKRVTRVEMESEEDFSDTGAYWLKKRNAKTKGANELRRTGGLTPKNVSVQIPAIGEGSFGLVFRGEFEGRDVILKKANERVLGAVELLDVEMELNDLVSQGAPNAAAAYIGGVEVGEYEEGPLYKGRLSKGLWLVWEYEGLQTFGSLLTSANKKPKKFSAALGQNEDASDLALTQLVMRQVFERLASLHAVGVVHRDIKPDNFIVCEETSSLKLIDLGASAECLQYGFSYKAGEGPRDPKYCPPEETLLPDDAPAPVARKNSNNLEELWETYKPYKFDMYSAGVVFMQMSVNSLRSEDEIIQFQEQMEACQYDLMEWRKKQGINSDVLSILDDAGWELAASLLQKEAEKRPTASEALAHPFFSSS</sequence>
<dbReference type="Proteomes" id="UP001190700">
    <property type="component" value="Unassembled WGS sequence"/>
</dbReference>
<dbReference type="InterPro" id="IPR001478">
    <property type="entry name" value="PDZ"/>
</dbReference>
<dbReference type="PROSITE" id="PS00108">
    <property type="entry name" value="PROTEIN_KINASE_ST"/>
    <property type="match status" value="1"/>
</dbReference>
<dbReference type="PROSITE" id="PS50106">
    <property type="entry name" value="PDZ"/>
    <property type="match status" value="1"/>
</dbReference>
<proteinExistence type="predicted"/>
<evidence type="ECO:0000256" key="2">
    <source>
        <dbReference type="ARBA" id="ARBA00022741"/>
    </source>
</evidence>
<keyword evidence="1" id="KW-0808">Transferase</keyword>
<feature type="domain" description="Protein kinase" evidence="6">
    <location>
        <begin position="217"/>
        <end position="531"/>
    </location>
</feature>
<comment type="caution">
    <text evidence="8">The sequence shown here is derived from an EMBL/GenBank/DDBJ whole genome shotgun (WGS) entry which is preliminary data.</text>
</comment>
<evidence type="ECO:0000256" key="5">
    <source>
        <dbReference type="PROSITE-ProRule" id="PRU10141"/>
    </source>
</evidence>
<feature type="binding site" evidence="5">
    <location>
        <position position="244"/>
    </location>
    <ligand>
        <name>ATP</name>
        <dbReference type="ChEBI" id="CHEBI:30616"/>
    </ligand>
</feature>
<keyword evidence="4 5" id="KW-0067">ATP-binding</keyword>
<dbReference type="Gene3D" id="2.30.42.10">
    <property type="match status" value="1"/>
</dbReference>
<accession>A0AAE0LHE6</accession>
<dbReference type="InterPro" id="IPR011009">
    <property type="entry name" value="Kinase-like_dom_sf"/>
</dbReference>
<feature type="domain" description="PDZ" evidence="7">
    <location>
        <begin position="79"/>
        <end position="132"/>
    </location>
</feature>
<protein>
    <submittedName>
        <fullName evidence="8">Uncharacterized protein</fullName>
    </submittedName>
</protein>
<evidence type="ECO:0000313" key="8">
    <source>
        <dbReference type="EMBL" id="KAK3284840.1"/>
    </source>
</evidence>
<evidence type="ECO:0000256" key="4">
    <source>
        <dbReference type="ARBA" id="ARBA00022840"/>
    </source>
</evidence>
<dbReference type="InterPro" id="IPR000719">
    <property type="entry name" value="Prot_kinase_dom"/>
</dbReference>
<keyword evidence="3" id="KW-0418">Kinase</keyword>
<evidence type="ECO:0000313" key="9">
    <source>
        <dbReference type="Proteomes" id="UP001190700"/>
    </source>
</evidence>
<gene>
    <name evidence="8" type="ORF">CYMTET_7531</name>
</gene>
<dbReference type="SUPFAM" id="SSF50156">
    <property type="entry name" value="PDZ domain-like"/>
    <property type="match status" value="1"/>
</dbReference>
<dbReference type="InterPro" id="IPR008271">
    <property type="entry name" value="Ser/Thr_kinase_AS"/>
</dbReference>
<evidence type="ECO:0000259" key="7">
    <source>
        <dbReference type="PROSITE" id="PS50106"/>
    </source>
</evidence>
<keyword evidence="9" id="KW-1185">Reference proteome</keyword>
<evidence type="ECO:0000256" key="1">
    <source>
        <dbReference type="ARBA" id="ARBA00022679"/>
    </source>
</evidence>
<keyword evidence="2 5" id="KW-0547">Nucleotide-binding</keyword>
<evidence type="ECO:0000259" key="6">
    <source>
        <dbReference type="PROSITE" id="PS50011"/>
    </source>
</evidence>
<evidence type="ECO:0000256" key="3">
    <source>
        <dbReference type="ARBA" id="ARBA00022777"/>
    </source>
</evidence>
<dbReference type="EMBL" id="LGRX02002116">
    <property type="protein sequence ID" value="KAK3284840.1"/>
    <property type="molecule type" value="Genomic_DNA"/>
</dbReference>
<organism evidence="8 9">
    <name type="scientific">Cymbomonas tetramitiformis</name>
    <dbReference type="NCBI Taxonomy" id="36881"/>
    <lineage>
        <taxon>Eukaryota</taxon>
        <taxon>Viridiplantae</taxon>
        <taxon>Chlorophyta</taxon>
        <taxon>Pyramimonadophyceae</taxon>
        <taxon>Pyramimonadales</taxon>
        <taxon>Pyramimonadaceae</taxon>
        <taxon>Cymbomonas</taxon>
    </lineage>
</organism>
<dbReference type="Gene3D" id="3.30.200.20">
    <property type="entry name" value="Phosphorylase Kinase, domain 1"/>
    <property type="match status" value="1"/>
</dbReference>
<name>A0AAE0LHE6_9CHLO</name>
<dbReference type="GO" id="GO:0005524">
    <property type="term" value="F:ATP binding"/>
    <property type="evidence" value="ECO:0007669"/>
    <property type="project" value="UniProtKB-UniRule"/>
</dbReference>
<dbReference type="PROSITE" id="PS50011">
    <property type="entry name" value="PROTEIN_KINASE_DOM"/>
    <property type="match status" value="1"/>
</dbReference>